<dbReference type="InterPro" id="IPR050484">
    <property type="entry name" value="Transf_Hexapept/Carb_Anhydrase"/>
</dbReference>
<sequence>MNIFNYMQIMPNISVDAFVAPTAVIIGDVCVNNKCSIWYNSVLRGDVGQIVIGVGTNIQDGTIIHVDRKYGNTNIGEKVTIGHGCILHACEIQDYVLIGMGSIIMDNVVVEKNAMVAAGSLVVRGKVVKTGELWAGRPAQFLRMLSSDEIEEISKSANNYIELASDYITSKLL</sequence>
<dbReference type="SUPFAM" id="SSF51161">
    <property type="entry name" value="Trimeric LpxA-like enzymes"/>
    <property type="match status" value="1"/>
</dbReference>
<dbReference type="Gene3D" id="2.160.10.10">
    <property type="entry name" value="Hexapeptide repeat proteins"/>
    <property type="match status" value="1"/>
</dbReference>
<dbReference type="Pfam" id="PF00132">
    <property type="entry name" value="Hexapep"/>
    <property type="match status" value="1"/>
</dbReference>
<accession>A0A170TJ60</accession>
<dbReference type="PANTHER" id="PTHR13061">
    <property type="entry name" value="DYNACTIN SUBUNIT P25"/>
    <property type="match status" value="1"/>
</dbReference>
<dbReference type="GO" id="GO:0016740">
    <property type="term" value="F:transferase activity"/>
    <property type="evidence" value="ECO:0007669"/>
    <property type="project" value="UniProtKB-KW"/>
</dbReference>
<dbReference type="STRING" id="779.GCA_002019755_00928"/>
<gene>
    <name evidence="1" type="ORF">EHRUM2_09550</name>
    <name evidence="2" type="ORF">EHRUM3_11380</name>
</gene>
<dbReference type="RefSeq" id="WP_065432936.1">
    <property type="nucleotide sequence ID" value="NZ_BDDL01000111.1"/>
</dbReference>
<protein>
    <submittedName>
        <fullName evidence="2">Hexapeptide transferase family protein</fullName>
    </submittedName>
</protein>
<dbReference type="InterPro" id="IPR047324">
    <property type="entry name" value="LbH_gamma_CA-like"/>
</dbReference>
<dbReference type="EMBL" id="BDDL01000111">
    <property type="protein sequence ID" value="GAT77725.1"/>
    <property type="molecule type" value="Genomic_DNA"/>
</dbReference>
<keyword evidence="2" id="KW-0808">Transferase</keyword>
<dbReference type="AlphaFoldDB" id="A0A170TJ60"/>
<dbReference type="PANTHER" id="PTHR13061:SF29">
    <property type="entry name" value="GAMMA CARBONIC ANHYDRASE-LIKE 1, MITOCHONDRIAL-RELATED"/>
    <property type="match status" value="1"/>
</dbReference>
<dbReference type="Proteomes" id="UP000092677">
    <property type="component" value="Unassembled WGS sequence"/>
</dbReference>
<dbReference type="CDD" id="cd04645">
    <property type="entry name" value="LbH_gamma_CA_like"/>
    <property type="match status" value="1"/>
</dbReference>
<dbReference type="InterPro" id="IPR011004">
    <property type="entry name" value="Trimer_LpxA-like_sf"/>
</dbReference>
<reference evidence="3 4" key="2">
    <citation type="submission" date="2016-05" db="EMBL/GenBank/DDBJ databases">
        <title>Draft genome sequences of four strains of Ehrlichia ruminantium, a tick-borne pathogen of ruminants, isolated from Zimbabwe, The Gambia and Ghana.</title>
        <authorList>
            <person name="Nakao R."/>
            <person name="Jongejan F."/>
            <person name="Sugimoto C."/>
        </authorList>
    </citation>
    <scope>NUCLEOTIDE SEQUENCE [LARGE SCALE GENOMIC DNA]</scope>
    <source>
        <strain evidence="3">Kerr Seringe</strain>
        <strain evidence="4">Pokoase 417</strain>
    </source>
</reference>
<comment type="caution">
    <text evidence="2">The sequence shown here is derived from an EMBL/GenBank/DDBJ whole genome shotgun (WGS) entry which is preliminary data.</text>
</comment>
<dbReference type="Proteomes" id="UP000092731">
    <property type="component" value="Unassembled WGS sequence"/>
</dbReference>
<evidence type="ECO:0000313" key="3">
    <source>
        <dbReference type="Proteomes" id="UP000092677"/>
    </source>
</evidence>
<proteinExistence type="predicted"/>
<evidence type="ECO:0000313" key="4">
    <source>
        <dbReference type="Proteomes" id="UP000092731"/>
    </source>
</evidence>
<dbReference type="InterPro" id="IPR001451">
    <property type="entry name" value="Hexapep"/>
</dbReference>
<reference evidence="2" key="1">
    <citation type="journal article" date="2016" name="Genome Announc.">
        <title>Draft Genome Sequences of Three Strains of Ehrlichia ruminantium, a Tick-Borne Pathogen of Ruminants, Isolated from Zimbabwe, The Gambia, and Ghana.</title>
        <authorList>
            <person name="Nakao R."/>
            <person name="Jongejan F."/>
            <person name="Sugimoto C."/>
        </authorList>
    </citation>
    <scope>NUCLEOTIDE SEQUENCE</scope>
    <source>
        <strain evidence="1">Kerr Seringe</strain>
        <strain evidence="2">Pokoase 417</strain>
    </source>
</reference>
<dbReference type="EMBL" id="BDDM01000359">
    <property type="protein sequence ID" value="GAT78905.1"/>
    <property type="molecule type" value="Genomic_DNA"/>
</dbReference>
<evidence type="ECO:0000313" key="2">
    <source>
        <dbReference type="EMBL" id="GAT78905.1"/>
    </source>
</evidence>
<evidence type="ECO:0000313" key="1">
    <source>
        <dbReference type="EMBL" id="GAT77725.1"/>
    </source>
</evidence>
<name>A0A170TJ60_EHRRU</name>
<organism evidence="2 4">
    <name type="scientific">Ehrlichia ruminantium</name>
    <name type="common">heartwater rickettsia</name>
    <name type="synonym">Cowdria ruminantium</name>
    <dbReference type="NCBI Taxonomy" id="779"/>
    <lineage>
        <taxon>Bacteria</taxon>
        <taxon>Pseudomonadati</taxon>
        <taxon>Pseudomonadota</taxon>
        <taxon>Alphaproteobacteria</taxon>
        <taxon>Rickettsiales</taxon>
        <taxon>Anaplasmataceae</taxon>
        <taxon>Ehrlichia</taxon>
    </lineage>
</organism>